<proteinExistence type="inferred from homology"/>
<protein>
    <recommendedName>
        <fullName evidence="9">MipA/OmpV family protein</fullName>
    </recommendedName>
</protein>
<evidence type="ECO:0000256" key="1">
    <source>
        <dbReference type="ARBA" id="ARBA00004442"/>
    </source>
</evidence>
<dbReference type="eggNOG" id="COG3713">
    <property type="taxonomic scope" value="Bacteria"/>
</dbReference>
<dbReference type="PANTHER" id="PTHR38776:SF1">
    <property type="entry name" value="MLTA-INTERACTING PROTEIN-RELATED"/>
    <property type="match status" value="1"/>
</dbReference>
<feature type="region of interest" description="Disordered" evidence="6">
    <location>
        <begin position="70"/>
        <end position="91"/>
    </location>
</feature>
<accession>E5YAX6</accession>
<organism evidence="7 8">
    <name type="scientific">Bilophila wadsworthia (strain 3_1_6)</name>
    <dbReference type="NCBI Taxonomy" id="563192"/>
    <lineage>
        <taxon>Bacteria</taxon>
        <taxon>Pseudomonadati</taxon>
        <taxon>Thermodesulfobacteriota</taxon>
        <taxon>Desulfovibrionia</taxon>
        <taxon>Desulfovibrionales</taxon>
        <taxon>Desulfovibrionaceae</taxon>
        <taxon>Bilophila</taxon>
    </lineage>
</organism>
<sequence length="324" mass="34384">MTPFPNGTGPANTDTGPPAPHAAAGTGGTSAIGGAHGRPCLSGAAFRRFTLPALLGVLLLAAPLHAAYGTESGTPPSGDMEWKGEASTPSRRCPTLPFDGELTLGAGGSVSSSPYKGYGPDWLPFPMITYEGERFFIRGYTAGVKIINLPYLELSAFAGYDSTSFEASESSNRRLRRLEDRSPSAQAGMELRLLSPYGMFHVSGAGDVLSHSNGFNGDIGFIQSIEFGPLELLPAVGAYWSDARYNSYYYGVTRKEARKSGLGAYAPGSGFAPYVSFAIDYSLTEQWELFCQGEVTFLSGAVKDSPMVGETHTQSLTLGLTYTF</sequence>
<keyword evidence="8" id="KW-1185">Reference proteome</keyword>
<comment type="subcellular location">
    <subcellularLocation>
        <location evidence="1">Cell outer membrane</location>
    </subcellularLocation>
</comment>
<gene>
    <name evidence="7" type="ORF">HMPREF0179_03347</name>
</gene>
<dbReference type="STRING" id="563192.HMPREF0179_03347"/>
<evidence type="ECO:0000256" key="5">
    <source>
        <dbReference type="ARBA" id="ARBA00023237"/>
    </source>
</evidence>
<name>E5YAX6_BILW3</name>
<evidence type="ECO:0000256" key="2">
    <source>
        <dbReference type="ARBA" id="ARBA00005722"/>
    </source>
</evidence>
<feature type="region of interest" description="Disordered" evidence="6">
    <location>
        <begin position="1"/>
        <end position="30"/>
    </location>
</feature>
<keyword evidence="3" id="KW-0732">Signal</keyword>
<evidence type="ECO:0000256" key="3">
    <source>
        <dbReference type="ARBA" id="ARBA00022729"/>
    </source>
</evidence>
<reference evidence="7 8" key="1">
    <citation type="submission" date="2010-10" db="EMBL/GenBank/DDBJ databases">
        <authorList>
            <consortium name="The Broad Institute Genome Sequencing Platform"/>
            <person name="Ward D."/>
            <person name="Earl A."/>
            <person name="Feldgarden M."/>
            <person name="Young S.K."/>
            <person name="Gargeya S."/>
            <person name="Zeng Q."/>
            <person name="Alvarado L."/>
            <person name="Berlin A."/>
            <person name="Bochicchio J."/>
            <person name="Chapman S.B."/>
            <person name="Chen Z."/>
            <person name="Freedman E."/>
            <person name="Gellesch M."/>
            <person name="Goldberg J."/>
            <person name="Griggs A."/>
            <person name="Gujja S."/>
            <person name="Heilman E."/>
            <person name="Heiman D."/>
            <person name="Howarth C."/>
            <person name="Mehta T."/>
            <person name="Neiman D."/>
            <person name="Pearson M."/>
            <person name="Roberts A."/>
            <person name="Saif S."/>
            <person name="Shea T."/>
            <person name="Shenoy N."/>
            <person name="Sisk P."/>
            <person name="Stolte C."/>
            <person name="Sykes S."/>
            <person name="White J."/>
            <person name="Yandava C."/>
            <person name="Allen-Vercoe E."/>
            <person name="Sibley C."/>
            <person name="Ambrose C.E."/>
            <person name="Strauss J."/>
            <person name="Daigneault M."/>
            <person name="Haas B."/>
            <person name="Nusbaum C."/>
            <person name="Birren B."/>
        </authorList>
    </citation>
    <scope>NUCLEOTIDE SEQUENCE [LARGE SCALE GENOMIC DNA]</scope>
    <source>
        <strain evidence="7 8">3_1_6</strain>
    </source>
</reference>
<evidence type="ECO:0008006" key="9">
    <source>
        <dbReference type="Google" id="ProtNLM"/>
    </source>
</evidence>
<dbReference type="HOGENOM" id="CLU_857031_0_0_7"/>
<keyword evidence="4" id="KW-0472">Membrane</keyword>
<dbReference type="RefSeq" id="WP_005030074.1">
    <property type="nucleotide sequence ID" value="NZ_KE150241.1"/>
</dbReference>
<evidence type="ECO:0000313" key="7">
    <source>
        <dbReference type="EMBL" id="EFV42871.1"/>
    </source>
</evidence>
<evidence type="ECO:0000256" key="4">
    <source>
        <dbReference type="ARBA" id="ARBA00023136"/>
    </source>
</evidence>
<dbReference type="Proteomes" id="UP000006034">
    <property type="component" value="Unassembled WGS sequence"/>
</dbReference>
<comment type="caution">
    <text evidence="7">The sequence shown here is derived from an EMBL/GenBank/DDBJ whole genome shotgun (WGS) entry which is preliminary data.</text>
</comment>
<dbReference type="GeneID" id="78087539"/>
<dbReference type="InterPro" id="IPR010583">
    <property type="entry name" value="MipA"/>
</dbReference>
<dbReference type="PANTHER" id="PTHR38776">
    <property type="entry name" value="MLTA-INTERACTING PROTEIN-RELATED"/>
    <property type="match status" value="1"/>
</dbReference>
<reference evidence="7 8" key="2">
    <citation type="submission" date="2013-04" db="EMBL/GenBank/DDBJ databases">
        <title>The Genome Sequence of Bilophila wadsworthia 3_1_6.</title>
        <authorList>
            <consortium name="The Broad Institute Genomics Platform"/>
            <person name="Earl A."/>
            <person name="Ward D."/>
            <person name="Feldgarden M."/>
            <person name="Gevers D."/>
            <person name="Sibley C."/>
            <person name="Strauss J."/>
            <person name="Allen-Vercoe E."/>
            <person name="Walker B."/>
            <person name="Young S."/>
            <person name="Zeng Q."/>
            <person name="Gargeya S."/>
            <person name="Fitzgerald M."/>
            <person name="Haas B."/>
            <person name="Abouelleil A."/>
            <person name="Allen A.W."/>
            <person name="Alvarado L."/>
            <person name="Arachchi H.M."/>
            <person name="Berlin A.M."/>
            <person name="Chapman S.B."/>
            <person name="Gainer-Dewar J."/>
            <person name="Goldberg J."/>
            <person name="Griggs A."/>
            <person name="Gujja S."/>
            <person name="Hansen M."/>
            <person name="Howarth C."/>
            <person name="Imamovic A."/>
            <person name="Ireland A."/>
            <person name="Larimer J."/>
            <person name="McCowan C."/>
            <person name="Murphy C."/>
            <person name="Pearson M."/>
            <person name="Poon T.W."/>
            <person name="Priest M."/>
            <person name="Roberts A."/>
            <person name="Saif S."/>
            <person name="Shea T."/>
            <person name="Sisk P."/>
            <person name="Sykes S."/>
            <person name="Wortman J."/>
            <person name="Nusbaum C."/>
            <person name="Birren B."/>
        </authorList>
    </citation>
    <scope>NUCLEOTIDE SEQUENCE [LARGE SCALE GENOMIC DNA]</scope>
    <source>
        <strain evidence="7 8">3_1_6</strain>
    </source>
</reference>
<keyword evidence="5" id="KW-0998">Cell outer membrane</keyword>
<dbReference type="AlphaFoldDB" id="E5YAX6"/>
<dbReference type="GO" id="GO:0009279">
    <property type="term" value="C:cell outer membrane"/>
    <property type="evidence" value="ECO:0007669"/>
    <property type="project" value="UniProtKB-SubCell"/>
</dbReference>
<dbReference type="OrthoDB" id="8585044at2"/>
<dbReference type="EMBL" id="ADCP02000004">
    <property type="protein sequence ID" value="EFV42871.1"/>
    <property type="molecule type" value="Genomic_DNA"/>
</dbReference>
<dbReference type="Pfam" id="PF06629">
    <property type="entry name" value="MipA"/>
    <property type="match status" value="1"/>
</dbReference>
<comment type="similarity">
    <text evidence="2">Belongs to the MipA/OmpV family.</text>
</comment>
<dbReference type="GO" id="GO:0009252">
    <property type="term" value="P:peptidoglycan biosynthetic process"/>
    <property type="evidence" value="ECO:0007669"/>
    <property type="project" value="TreeGrafter"/>
</dbReference>
<evidence type="ECO:0000256" key="6">
    <source>
        <dbReference type="SAM" id="MobiDB-lite"/>
    </source>
</evidence>
<evidence type="ECO:0000313" key="8">
    <source>
        <dbReference type="Proteomes" id="UP000006034"/>
    </source>
</evidence>